<reference evidence="3 4" key="1">
    <citation type="submission" date="2019-12" db="EMBL/GenBank/DDBJ databases">
        <title>Complete genome sequence of Pseudomonas stutzeri.</title>
        <authorList>
            <person name="Lim S.R."/>
            <person name="Kim J.H."/>
        </authorList>
    </citation>
    <scope>NUCLEOTIDE SEQUENCE [LARGE SCALE GENOMIC DNA]</scope>
    <source>
        <strain evidence="3 4">PM101005</strain>
    </source>
</reference>
<evidence type="ECO:0000256" key="2">
    <source>
        <dbReference type="RuleBase" id="RU003707"/>
    </source>
</evidence>
<dbReference type="GO" id="GO:0003824">
    <property type="term" value="F:catalytic activity"/>
    <property type="evidence" value="ECO:0007669"/>
    <property type="project" value="InterPro"/>
</dbReference>
<dbReference type="InterPro" id="IPR029045">
    <property type="entry name" value="ClpP/crotonase-like_dom_sf"/>
</dbReference>
<dbReference type="EMBL" id="CP046902">
    <property type="protein sequence ID" value="QGZ31199.1"/>
    <property type="molecule type" value="Genomic_DNA"/>
</dbReference>
<evidence type="ECO:0000313" key="3">
    <source>
        <dbReference type="EMBL" id="QGZ31199.1"/>
    </source>
</evidence>
<dbReference type="InterPro" id="IPR051683">
    <property type="entry name" value="Enoyl-CoA_Hydratase/Isomerase"/>
</dbReference>
<dbReference type="PROSITE" id="PS00166">
    <property type="entry name" value="ENOYL_COA_HYDRATASE"/>
    <property type="match status" value="1"/>
</dbReference>
<name>A0A6I6LK47_STUST</name>
<dbReference type="InterPro" id="IPR018376">
    <property type="entry name" value="Enoyl-CoA_hyd/isom_CS"/>
</dbReference>
<sequence length="264" mass="28176">MSTENRQPVTLEIAEGIARVVFDRPESLNAIDVDTAECFLALCQQLQAREEVRVIVLSGSGRAFMAGGDLAAFHSSDDPAQLASAIIQPLHRALALLEQLPQPVIGSVHGAVTGAGMSLALGCDLTIAADDARFCLAYLGIATSLDGGGSWHLLRQIGLQRAMEMALLNTVLSAEQALQLGLIARVAPAAELQTQTHEFALRLASGPTFAYGQVKRLLRQAGTHTLQEQLEAEHEAFRACAGTQDFREGIAAFFAKRKAAFTGR</sequence>
<dbReference type="Proteomes" id="UP000438983">
    <property type="component" value="Chromosome"/>
</dbReference>
<organism evidence="3 4">
    <name type="scientific">Stutzerimonas stutzeri</name>
    <name type="common">Pseudomonas stutzeri</name>
    <dbReference type="NCBI Taxonomy" id="316"/>
    <lineage>
        <taxon>Bacteria</taxon>
        <taxon>Pseudomonadati</taxon>
        <taxon>Pseudomonadota</taxon>
        <taxon>Gammaproteobacteria</taxon>
        <taxon>Pseudomonadales</taxon>
        <taxon>Pseudomonadaceae</taxon>
        <taxon>Stutzerimonas</taxon>
    </lineage>
</organism>
<protein>
    <submittedName>
        <fullName evidence="3">Enoyl-CoA hydratase</fullName>
    </submittedName>
</protein>
<dbReference type="InterPro" id="IPR001753">
    <property type="entry name" value="Enoyl-CoA_hydra/iso"/>
</dbReference>
<dbReference type="InterPro" id="IPR014748">
    <property type="entry name" value="Enoyl-CoA_hydra_C"/>
</dbReference>
<dbReference type="Gene3D" id="1.10.12.10">
    <property type="entry name" value="Lyase 2-enoyl-coa Hydratase, Chain A, domain 2"/>
    <property type="match status" value="1"/>
</dbReference>
<accession>A0A6I6LK47</accession>
<dbReference type="AlphaFoldDB" id="A0A6I6LK47"/>
<gene>
    <name evidence="3" type="ORF">GQA94_14415</name>
</gene>
<dbReference type="PANTHER" id="PTHR42964:SF1">
    <property type="entry name" value="POLYKETIDE BIOSYNTHESIS ENOYL-COA HYDRATASE PKSH-RELATED"/>
    <property type="match status" value="1"/>
</dbReference>
<proteinExistence type="inferred from homology"/>
<dbReference type="SUPFAM" id="SSF52096">
    <property type="entry name" value="ClpP/crotonase"/>
    <property type="match status" value="1"/>
</dbReference>
<dbReference type="Pfam" id="PF00378">
    <property type="entry name" value="ECH_1"/>
    <property type="match status" value="1"/>
</dbReference>
<dbReference type="Gene3D" id="3.90.226.10">
    <property type="entry name" value="2-enoyl-CoA Hydratase, Chain A, domain 1"/>
    <property type="match status" value="1"/>
</dbReference>
<evidence type="ECO:0000313" key="4">
    <source>
        <dbReference type="Proteomes" id="UP000438983"/>
    </source>
</evidence>
<comment type="similarity">
    <text evidence="1 2">Belongs to the enoyl-CoA hydratase/isomerase family.</text>
</comment>
<dbReference type="GO" id="GO:0008300">
    <property type="term" value="P:isoprenoid catabolic process"/>
    <property type="evidence" value="ECO:0007669"/>
    <property type="project" value="TreeGrafter"/>
</dbReference>
<evidence type="ECO:0000256" key="1">
    <source>
        <dbReference type="ARBA" id="ARBA00005254"/>
    </source>
</evidence>
<dbReference type="PANTHER" id="PTHR42964">
    <property type="entry name" value="ENOYL-COA HYDRATASE"/>
    <property type="match status" value="1"/>
</dbReference>
<dbReference type="OrthoDB" id="9777711at2"/>
<dbReference type="RefSeq" id="WP_158188662.1">
    <property type="nucleotide sequence ID" value="NZ_CP046902.1"/>
</dbReference>
<dbReference type="CDD" id="cd06558">
    <property type="entry name" value="crotonase-like"/>
    <property type="match status" value="1"/>
</dbReference>